<keyword evidence="2" id="KW-1185">Reference proteome</keyword>
<name>A0A291ISQ7_9MOLU</name>
<dbReference type="KEGG" id="mlac:CP520_03630"/>
<reference evidence="1 2" key="1">
    <citation type="submission" date="2017-09" db="EMBL/GenBank/DDBJ databases">
        <title>SPAdes assembly of the Mesoplasma lactucae genome.</title>
        <authorList>
            <person name="Knight T.F."/>
            <person name="Rubinstein R."/>
            <person name="Citino T."/>
        </authorList>
    </citation>
    <scope>NUCLEOTIDE SEQUENCE [LARGE SCALE GENOMIC DNA]</scope>
    <source>
        <strain evidence="1 2">831-C4</strain>
    </source>
</reference>
<sequence>MKNNLEVAIECLNSFPEKQKYGFWKIGTHIDDVLKRFFKNILVTYNKTSPNNGEVLFNVESKNDGEVEKFLFHINTMPNINIYLSKEEISVDKATKRQYLDILNSFGFITKTGENNHSFIVDQNIFSYSSEEFWSYMLDFKKECLFDNAKNGNKYARYITYSIFVCYASHFLDNRDCFNKVLSVKGEPCSYTKEEISVHEKESGYLDLEKLITCLGKKPNCMEIYIERIK</sequence>
<proteinExistence type="predicted"/>
<dbReference type="EMBL" id="CP023668">
    <property type="protein sequence ID" value="ATG97800.1"/>
    <property type="molecule type" value="Genomic_DNA"/>
</dbReference>
<evidence type="ECO:0000313" key="1">
    <source>
        <dbReference type="EMBL" id="ATG97800.1"/>
    </source>
</evidence>
<accession>A0A291ISQ7</accession>
<protein>
    <submittedName>
        <fullName evidence="1">Uncharacterized protein</fullName>
    </submittedName>
</protein>
<organism evidence="1 2">
    <name type="scientific">Mesoplasma lactucae ATCC 49193</name>
    <dbReference type="NCBI Taxonomy" id="81460"/>
    <lineage>
        <taxon>Bacteria</taxon>
        <taxon>Bacillati</taxon>
        <taxon>Mycoplasmatota</taxon>
        <taxon>Mollicutes</taxon>
        <taxon>Entomoplasmatales</taxon>
        <taxon>Entomoplasmataceae</taxon>
        <taxon>Mesoplasma</taxon>
    </lineage>
</organism>
<evidence type="ECO:0000313" key="2">
    <source>
        <dbReference type="Proteomes" id="UP000232227"/>
    </source>
</evidence>
<gene>
    <name evidence="1" type="ORF">CP520_03630</name>
</gene>
<dbReference type="OrthoDB" id="5288740at2"/>
<dbReference type="Proteomes" id="UP000232227">
    <property type="component" value="Chromosome"/>
</dbReference>
<dbReference type="RefSeq" id="WP_096863105.1">
    <property type="nucleotide sequence ID" value="NZ_CP023668.1"/>
</dbReference>
<dbReference type="AlphaFoldDB" id="A0A291ISQ7"/>